<dbReference type="Proteomes" id="UP000027002">
    <property type="component" value="Chromosome 3"/>
</dbReference>
<protein>
    <submittedName>
        <fullName evidence="1">Uncharacterized protein</fullName>
    </submittedName>
</protein>
<reference evidence="4" key="2">
    <citation type="journal article" date="2016" name="Genome Announc.">
        <title>Genome sequence of Ustilaginoidea virens IPU010, a rice pathogenic fungus causing false smut.</title>
        <authorList>
            <person name="Kumagai T."/>
            <person name="Ishii T."/>
            <person name="Terai G."/>
            <person name="Umemura M."/>
            <person name="Machida M."/>
            <person name="Asai K."/>
        </authorList>
    </citation>
    <scope>NUCLEOTIDE SEQUENCE [LARGE SCALE GENOMIC DNA]</scope>
    <source>
        <strain evidence="4">IPU010</strain>
    </source>
</reference>
<keyword evidence="3" id="KW-1185">Reference proteome</keyword>
<sequence>MRILNDDDFPWASISGFDFFVHMAETGESLPSGRAFVNDWLLGRRKTCLSSAKTPNGPAIFRVAKLCRLSPLPEVGSSWGIESIQVGTLERIRLQLDGIADSWRRGFQKMLAALAAPAALAPYREALLDTRNRQAYCRGLM</sequence>
<reference evidence="2" key="3">
    <citation type="submission" date="2020-03" db="EMBL/GenBank/DDBJ databases">
        <title>A mixture of massive structural variations and highly conserved coding sequences in Ustilaginoidea virens genome.</title>
        <authorList>
            <person name="Zhang K."/>
            <person name="Zhao Z."/>
            <person name="Zhang Z."/>
            <person name="Li Y."/>
            <person name="Hsiang T."/>
            <person name="Sun W."/>
        </authorList>
    </citation>
    <scope>NUCLEOTIDE SEQUENCE</scope>
    <source>
        <strain evidence="2">UV-8b</strain>
    </source>
</reference>
<evidence type="ECO:0000313" key="4">
    <source>
        <dbReference type="Proteomes" id="UP000054053"/>
    </source>
</evidence>
<dbReference type="HOGENOM" id="CLU_1826758_0_0_1"/>
<organism evidence="1 4">
    <name type="scientific">Ustilaginoidea virens</name>
    <name type="common">Rice false smut fungus</name>
    <name type="synonym">Villosiclava virens</name>
    <dbReference type="NCBI Taxonomy" id="1159556"/>
    <lineage>
        <taxon>Eukaryota</taxon>
        <taxon>Fungi</taxon>
        <taxon>Dikarya</taxon>
        <taxon>Ascomycota</taxon>
        <taxon>Pezizomycotina</taxon>
        <taxon>Sordariomycetes</taxon>
        <taxon>Hypocreomycetidae</taxon>
        <taxon>Hypocreales</taxon>
        <taxon>Clavicipitaceae</taxon>
        <taxon>Ustilaginoidea</taxon>
    </lineage>
</organism>
<dbReference type="RefSeq" id="XP_042996946.1">
    <property type="nucleotide sequence ID" value="XM_043141012.1"/>
</dbReference>
<reference evidence="1" key="1">
    <citation type="journal article" date="2016" name="Genome Announc.">
        <title>Genome Sequence of Ustilaginoidea virens IPU010, a Rice Pathogenic Fungus Causing False Smut.</title>
        <authorList>
            <person name="Kumagai T."/>
            <person name="Ishii T."/>
            <person name="Terai G."/>
            <person name="Umemura M."/>
            <person name="Machida M."/>
            <person name="Asai K."/>
        </authorList>
    </citation>
    <scope>NUCLEOTIDE SEQUENCE [LARGE SCALE GENOMIC DNA]</scope>
    <source>
        <strain evidence="1">IPU010</strain>
    </source>
</reference>
<dbReference type="AlphaFoldDB" id="A0A063C512"/>
<dbReference type="GeneID" id="66064292"/>
<dbReference type="EMBL" id="CP072755">
    <property type="protein sequence ID" value="QUC19273.1"/>
    <property type="molecule type" value="Genomic_DNA"/>
</dbReference>
<dbReference type="EMBL" id="BBTG02000010">
    <property type="protein sequence ID" value="GAO13124.1"/>
    <property type="molecule type" value="Genomic_DNA"/>
</dbReference>
<evidence type="ECO:0000313" key="2">
    <source>
        <dbReference type="EMBL" id="QUC19273.1"/>
    </source>
</evidence>
<dbReference type="KEGG" id="uvi:66064292"/>
<evidence type="ECO:0000313" key="3">
    <source>
        <dbReference type="Proteomes" id="UP000027002"/>
    </source>
</evidence>
<gene>
    <name evidence="2" type="ORF">UV8b_03514</name>
    <name evidence="1" type="ORF">UVI_02024830</name>
</gene>
<dbReference type="Proteomes" id="UP000054053">
    <property type="component" value="Unassembled WGS sequence"/>
</dbReference>
<evidence type="ECO:0000313" key="1">
    <source>
        <dbReference type="EMBL" id="GAO13124.1"/>
    </source>
</evidence>
<name>A0A063C512_USTVR</name>
<accession>A0A063C512</accession>
<proteinExistence type="predicted"/>